<reference evidence="1" key="1">
    <citation type="journal article" date="2021" name="Proc. Natl. Acad. Sci. U.S.A.">
        <title>A Catalog of Tens of Thousands of Viruses from Human Metagenomes Reveals Hidden Associations with Chronic Diseases.</title>
        <authorList>
            <person name="Tisza M.J."/>
            <person name="Buck C.B."/>
        </authorList>
    </citation>
    <scope>NUCLEOTIDE SEQUENCE</scope>
    <source>
        <strain evidence="1">CtLOE2</strain>
    </source>
</reference>
<name>A0A8S5PEJ8_9CAUD</name>
<organism evidence="1">
    <name type="scientific">Siphoviridae sp. ctLOE2</name>
    <dbReference type="NCBI Taxonomy" id="2825454"/>
    <lineage>
        <taxon>Viruses</taxon>
        <taxon>Duplodnaviria</taxon>
        <taxon>Heunggongvirae</taxon>
        <taxon>Uroviricota</taxon>
        <taxon>Caudoviricetes</taxon>
    </lineage>
</organism>
<dbReference type="EMBL" id="BK015411">
    <property type="protein sequence ID" value="DAE05494.1"/>
    <property type="molecule type" value="Genomic_DNA"/>
</dbReference>
<protein>
    <submittedName>
        <fullName evidence="1">Uncharacterized protein</fullName>
    </submittedName>
</protein>
<proteinExistence type="predicted"/>
<accession>A0A8S5PEJ8</accession>
<sequence length="139" mass="15836">MPETPISPLSPPMKDGKMWTEPDMGLLAGQLKTFYYGTPNGYVVHLSYDMENRDKKPVLSVSRIDGYLDIRQYDTVVDFPKTSEKNDVSSSIAQSIFEIDDLAKANEFVDKAKSLPKAKEKLDETDRWVKGLYPPRLFQ</sequence>
<evidence type="ECO:0000313" key="1">
    <source>
        <dbReference type="EMBL" id="DAE05494.1"/>
    </source>
</evidence>